<keyword evidence="2 5" id="KW-0812">Transmembrane</keyword>
<feature type="transmembrane region" description="Helical" evidence="5">
    <location>
        <begin position="135"/>
        <end position="158"/>
    </location>
</feature>
<evidence type="ECO:0000313" key="8">
    <source>
        <dbReference type="Proteomes" id="UP000199800"/>
    </source>
</evidence>
<dbReference type="InterPro" id="IPR013525">
    <property type="entry name" value="ABC2_TM"/>
</dbReference>
<evidence type="ECO:0000256" key="3">
    <source>
        <dbReference type="ARBA" id="ARBA00022989"/>
    </source>
</evidence>
<dbReference type="STRING" id="29364.SAMN04487772_10343"/>
<keyword evidence="3 5" id="KW-1133">Transmembrane helix</keyword>
<dbReference type="GO" id="GO:0043190">
    <property type="term" value="C:ATP-binding cassette (ABC) transporter complex"/>
    <property type="evidence" value="ECO:0007669"/>
    <property type="project" value="InterPro"/>
</dbReference>
<keyword evidence="5" id="KW-1003">Cell membrane</keyword>
<comment type="subcellular location">
    <subcellularLocation>
        <location evidence="5">Cell membrane</location>
        <topology evidence="5">Multi-pass membrane protein</topology>
    </subcellularLocation>
    <subcellularLocation>
        <location evidence="1">Membrane</location>
        <topology evidence="1">Multi-pass membrane protein</topology>
    </subcellularLocation>
</comment>
<reference evidence="7 8" key="1">
    <citation type="submission" date="2016-10" db="EMBL/GenBank/DDBJ databases">
        <authorList>
            <person name="de Groot N.N."/>
        </authorList>
    </citation>
    <scope>NUCLEOTIDE SEQUENCE [LARGE SCALE GENOMIC DNA]</scope>
    <source>
        <strain evidence="7 8">DSM 1801</strain>
    </source>
</reference>
<dbReference type="Pfam" id="PF12698">
    <property type="entry name" value="ABC2_membrane_3"/>
    <property type="match status" value="1"/>
</dbReference>
<proteinExistence type="inferred from homology"/>
<evidence type="ECO:0000256" key="1">
    <source>
        <dbReference type="ARBA" id="ARBA00004141"/>
    </source>
</evidence>
<sequence length="249" mass="27881">MKRKALLKLTTFEFKLFFRNFINVFFLLLFPTMMILMFGGIYGNKPQDIYHGFGMVDVSVPAYAGMIISVTGLMNLPLTLCEYREKKILKRFKATPVSPSNVISAQLAVNFFMTIVGMILLIVISRIVFHLNFQGSYPAVILVFVLSVFSVFSIGFLIASLAPNMKAGSAIANIVYFPMLFMTGATVPLEIMPKGMQQASKFFPVTHVVKAMQGAWLNKDINDYLVNIIVLLAITVICFGISIVAFRWE</sequence>
<dbReference type="PANTHER" id="PTHR43027">
    <property type="entry name" value="DOXORUBICIN RESISTANCE ABC TRANSPORTER PERMEASE PROTEIN DRRC-RELATED"/>
    <property type="match status" value="1"/>
</dbReference>
<dbReference type="InterPro" id="IPR047817">
    <property type="entry name" value="ABC2_TM_bact-type"/>
</dbReference>
<comment type="similarity">
    <text evidence="5">Belongs to the ABC-2 integral membrane protein family.</text>
</comment>
<keyword evidence="5" id="KW-0813">Transport</keyword>
<dbReference type="OrthoDB" id="9774758at2"/>
<keyword evidence="8" id="KW-1185">Reference proteome</keyword>
<gene>
    <name evidence="7" type="ORF">SAMN04487772_10343</name>
</gene>
<keyword evidence="4 5" id="KW-0472">Membrane</keyword>
<evidence type="ECO:0000313" key="7">
    <source>
        <dbReference type="EMBL" id="SES77565.1"/>
    </source>
</evidence>
<evidence type="ECO:0000256" key="4">
    <source>
        <dbReference type="ARBA" id="ARBA00023136"/>
    </source>
</evidence>
<evidence type="ECO:0000259" key="6">
    <source>
        <dbReference type="PROSITE" id="PS51012"/>
    </source>
</evidence>
<dbReference type="GO" id="GO:0140359">
    <property type="term" value="F:ABC-type transporter activity"/>
    <property type="evidence" value="ECO:0007669"/>
    <property type="project" value="InterPro"/>
</dbReference>
<evidence type="ECO:0000256" key="5">
    <source>
        <dbReference type="RuleBase" id="RU361157"/>
    </source>
</evidence>
<protein>
    <recommendedName>
        <fullName evidence="5">Transport permease protein</fullName>
    </recommendedName>
</protein>
<dbReference type="PROSITE" id="PS51012">
    <property type="entry name" value="ABC_TM2"/>
    <property type="match status" value="1"/>
</dbReference>
<dbReference type="AlphaFoldDB" id="A0A1H9Z7L2"/>
<accession>A0A1H9Z7L2</accession>
<dbReference type="PANTHER" id="PTHR43027:SF2">
    <property type="entry name" value="TRANSPORT PERMEASE PROTEIN"/>
    <property type="match status" value="1"/>
</dbReference>
<feature type="transmembrane region" description="Helical" evidence="5">
    <location>
        <begin position="102"/>
        <end position="129"/>
    </location>
</feature>
<feature type="transmembrane region" description="Helical" evidence="5">
    <location>
        <begin position="21"/>
        <end position="42"/>
    </location>
</feature>
<dbReference type="InterPro" id="IPR052902">
    <property type="entry name" value="ABC-2_transporter"/>
</dbReference>
<evidence type="ECO:0000256" key="2">
    <source>
        <dbReference type="ARBA" id="ARBA00022692"/>
    </source>
</evidence>
<name>A0A1H9Z7L2_9FIRM</name>
<feature type="transmembrane region" description="Helical" evidence="5">
    <location>
        <begin position="170"/>
        <end position="189"/>
    </location>
</feature>
<dbReference type="InterPro" id="IPR000412">
    <property type="entry name" value="ABC_2_transport"/>
</dbReference>
<dbReference type="PIRSF" id="PIRSF006648">
    <property type="entry name" value="DrrB"/>
    <property type="match status" value="1"/>
</dbReference>
<feature type="transmembrane region" description="Helical" evidence="5">
    <location>
        <begin position="224"/>
        <end position="246"/>
    </location>
</feature>
<feature type="domain" description="ABC transmembrane type-2" evidence="6">
    <location>
        <begin position="22"/>
        <end position="249"/>
    </location>
</feature>
<feature type="transmembrane region" description="Helical" evidence="5">
    <location>
        <begin position="62"/>
        <end position="81"/>
    </location>
</feature>
<dbReference type="EMBL" id="FOHN01000003">
    <property type="protein sequence ID" value="SES77565.1"/>
    <property type="molecule type" value="Genomic_DNA"/>
</dbReference>
<dbReference type="PRINTS" id="PR00164">
    <property type="entry name" value="ABC2TRNSPORT"/>
</dbReference>
<dbReference type="RefSeq" id="WP_092476055.1">
    <property type="nucleotide sequence ID" value="NZ_FOHN01000003.1"/>
</dbReference>
<organism evidence="7 8">
    <name type="scientific">[Clostridium] polysaccharolyticum</name>
    <dbReference type="NCBI Taxonomy" id="29364"/>
    <lineage>
        <taxon>Bacteria</taxon>
        <taxon>Bacillati</taxon>
        <taxon>Bacillota</taxon>
        <taxon>Clostridia</taxon>
        <taxon>Lachnospirales</taxon>
        <taxon>Lachnospiraceae</taxon>
    </lineage>
</organism>
<dbReference type="Proteomes" id="UP000199800">
    <property type="component" value="Unassembled WGS sequence"/>
</dbReference>